<feature type="domain" description="PucR C-terminal helix-turn-helix" evidence="1">
    <location>
        <begin position="482"/>
        <end position="540"/>
    </location>
</feature>
<dbReference type="Pfam" id="PF13556">
    <property type="entry name" value="HTH_30"/>
    <property type="match status" value="1"/>
</dbReference>
<gene>
    <name evidence="2" type="ORF">SAMN02745180_02095</name>
</gene>
<evidence type="ECO:0000313" key="2">
    <source>
        <dbReference type="EMBL" id="SHI09353.1"/>
    </source>
</evidence>
<reference evidence="2 3" key="1">
    <citation type="submission" date="2016-11" db="EMBL/GenBank/DDBJ databases">
        <authorList>
            <person name="Jaros S."/>
            <person name="Januszkiewicz K."/>
            <person name="Wedrychowicz H."/>
        </authorList>
    </citation>
    <scope>NUCLEOTIDE SEQUENCE [LARGE SCALE GENOMIC DNA]</scope>
    <source>
        <strain evidence="2 3">DSM 13106</strain>
    </source>
</reference>
<dbReference type="AlphaFoldDB" id="A0A1M5YCV0"/>
<dbReference type="Gene3D" id="1.10.10.2840">
    <property type="entry name" value="PucR C-terminal helix-turn-helix domain"/>
    <property type="match status" value="1"/>
</dbReference>
<accession>A0A1M5YCV0</accession>
<dbReference type="SUPFAM" id="SSF46689">
    <property type="entry name" value="Homeodomain-like"/>
    <property type="match status" value="1"/>
</dbReference>
<dbReference type="EMBL" id="FQXR01000010">
    <property type="protein sequence ID" value="SHI09353.1"/>
    <property type="molecule type" value="Genomic_DNA"/>
</dbReference>
<evidence type="ECO:0000259" key="1">
    <source>
        <dbReference type="Pfam" id="PF13556"/>
    </source>
</evidence>
<keyword evidence="3" id="KW-1185">Reference proteome</keyword>
<protein>
    <submittedName>
        <fullName evidence="2">Sugar diacid utilization regulator</fullName>
    </submittedName>
</protein>
<sequence length="549" mass="63794">MKIQELFDLGKNFSDLEIVSGNEYLNNSIKNIRIMDIPYENSQFKKGDFVIVSPDIIVKEKINLVTILNVLKEQKIGLLGFVSNNSISDEIIKHFQQIIKLYEVNFPVIKIPANNTYEDIISTLKYTKDINSFLVNQFKNNLISLKNTNYFSTNNILNILTHYINGLVLLLSTNGEIIDFADANPLDEEKKILTDTMSTLIKDNESNTLSTLNPIVYNGSDEIYTIYPLETYDRDLGYLCIVEEIDKISDSEYNIKISNEAIPFIIISLMTYHEKELIYNKSKEEFVRGILYGLYSDKNIVEKEAKFFNIEYNLKRFVWIINIRPLKIRHSDPLESEKIPANIINETLNIAKASFYDDHAITNTSSIVFIRIKHDIPNEKLLQKYNTLLNTLEFQMPEYKFSIGLSRAYDTLDDLNLAYEDVIFSLKIGAKIFKNGKSIYAYDDLIIYHLLYKYPSNPILERLYNNGIGKIYAYDRENNTQLFETVQVLIKHNCNFSETSDKLFIHRNTLYQRLKKVEEITGLDMDSSETRLVFHLGLKIHDLFSLNLK</sequence>
<dbReference type="InterPro" id="IPR009057">
    <property type="entry name" value="Homeodomain-like_sf"/>
</dbReference>
<proteinExistence type="predicted"/>
<dbReference type="Proteomes" id="UP000184389">
    <property type="component" value="Unassembled WGS sequence"/>
</dbReference>
<dbReference type="InterPro" id="IPR025736">
    <property type="entry name" value="PucR_C-HTH_dom"/>
</dbReference>
<name>A0A1M5YCV0_9FIRM</name>
<evidence type="ECO:0000313" key="3">
    <source>
        <dbReference type="Proteomes" id="UP000184389"/>
    </source>
</evidence>
<dbReference type="RefSeq" id="WP_072744743.1">
    <property type="nucleotide sequence ID" value="NZ_FQXR01000010.1"/>
</dbReference>
<dbReference type="PANTHER" id="PTHR33744">
    <property type="entry name" value="CARBOHYDRATE DIACID REGULATOR"/>
    <property type="match status" value="1"/>
</dbReference>
<dbReference type="OrthoDB" id="212459at2"/>
<organism evidence="2 3">
    <name type="scientific">Sporanaerobacter acetigenes DSM 13106</name>
    <dbReference type="NCBI Taxonomy" id="1123281"/>
    <lineage>
        <taxon>Bacteria</taxon>
        <taxon>Bacillati</taxon>
        <taxon>Bacillota</taxon>
        <taxon>Tissierellia</taxon>
        <taxon>Tissierellales</taxon>
        <taxon>Sporanaerobacteraceae</taxon>
        <taxon>Sporanaerobacter</taxon>
    </lineage>
</organism>
<dbReference type="InterPro" id="IPR042070">
    <property type="entry name" value="PucR_C-HTH_sf"/>
</dbReference>
<dbReference type="STRING" id="1123281.SAMN02745180_02095"/>
<dbReference type="PANTHER" id="PTHR33744:SF15">
    <property type="entry name" value="CARBOHYDRATE DIACID REGULATOR"/>
    <property type="match status" value="1"/>
</dbReference>
<dbReference type="InterPro" id="IPR051448">
    <property type="entry name" value="CdaR-like_regulators"/>
</dbReference>